<dbReference type="RefSeq" id="WP_252850497.1">
    <property type="nucleotide sequence ID" value="NZ_JAMXLR010000003.1"/>
</dbReference>
<dbReference type="EMBL" id="JAMXLR010000003">
    <property type="protein sequence ID" value="MCO6042397.1"/>
    <property type="molecule type" value="Genomic_DNA"/>
</dbReference>
<sequence length="194" mass="21594">MQPADASVVQHECTLRIEEMFDEQGDSMYGGEDVTQLQHALQAALLAEQQQAGDALIAAALLHDVGHLLHELPDDAPLQGIDDRHEDLAAAWLERHFPPAVVQPVKLHVESKRYLCATEPGYWDALSLPSKQSLELQGGIMTDEECESFRQGEHFEAAIRLRRWDDEAKVANLETPPVKHFLPYVDRVATPASA</sequence>
<dbReference type="Proteomes" id="UP001155241">
    <property type="component" value="Unassembled WGS sequence"/>
</dbReference>
<dbReference type="SUPFAM" id="SSF109604">
    <property type="entry name" value="HD-domain/PDEase-like"/>
    <property type="match status" value="1"/>
</dbReference>
<dbReference type="NCBIfam" id="TIGR03276">
    <property type="entry name" value="Phn-HD"/>
    <property type="match status" value="1"/>
</dbReference>
<feature type="domain" description="HD" evidence="1">
    <location>
        <begin position="38"/>
        <end position="112"/>
    </location>
</feature>
<dbReference type="AlphaFoldDB" id="A0A9X2F688"/>
<dbReference type="InterPro" id="IPR052567">
    <property type="entry name" value="OP_Dioxygenase"/>
</dbReference>
<accession>A0A9X2F688</accession>
<evidence type="ECO:0000313" key="3">
    <source>
        <dbReference type="Proteomes" id="UP001155241"/>
    </source>
</evidence>
<dbReference type="InterPro" id="IPR017670">
    <property type="entry name" value="Phosphonate_degrad-assoc"/>
</dbReference>
<keyword evidence="3" id="KW-1185">Reference proteome</keyword>
<dbReference type="InterPro" id="IPR006674">
    <property type="entry name" value="HD_domain"/>
</dbReference>
<dbReference type="PANTHER" id="PTHR40202:SF1">
    <property type="entry name" value="HD DOMAIN-CONTAINING PROTEIN"/>
    <property type="match status" value="1"/>
</dbReference>
<evidence type="ECO:0000259" key="1">
    <source>
        <dbReference type="Pfam" id="PF01966"/>
    </source>
</evidence>
<dbReference type="InterPro" id="IPR003607">
    <property type="entry name" value="HD/PDEase_dom"/>
</dbReference>
<dbReference type="Gene3D" id="1.10.3210.10">
    <property type="entry name" value="Hypothetical protein af1432"/>
    <property type="match status" value="1"/>
</dbReference>
<dbReference type="CDD" id="cd00077">
    <property type="entry name" value="HDc"/>
    <property type="match status" value="1"/>
</dbReference>
<dbReference type="Pfam" id="PF01966">
    <property type="entry name" value="HD"/>
    <property type="match status" value="1"/>
</dbReference>
<dbReference type="PANTHER" id="PTHR40202">
    <property type="match status" value="1"/>
</dbReference>
<comment type="caution">
    <text evidence="2">The sequence shown here is derived from an EMBL/GenBank/DDBJ whole genome shotgun (WGS) entry which is preliminary data.</text>
</comment>
<gene>
    <name evidence="2" type="ORF">NG895_00615</name>
</gene>
<evidence type="ECO:0000313" key="2">
    <source>
        <dbReference type="EMBL" id="MCO6042397.1"/>
    </source>
</evidence>
<name>A0A9X2F688_9BACT</name>
<reference evidence="2" key="1">
    <citation type="submission" date="2022-06" db="EMBL/GenBank/DDBJ databases">
        <title>Aeoliella straminimaris, a novel planctomycete from sediments.</title>
        <authorList>
            <person name="Vitorino I.R."/>
            <person name="Lage O.M."/>
        </authorList>
    </citation>
    <scope>NUCLEOTIDE SEQUENCE</scope>
    <source>
        <strain evidence="2">ICT_H6.2</strain>
    </source>
</reference>
<organism evidence="2 3">
    <name type="scientific">Aeoliella straminimaris</name>
    <dbReference type="NCBI Taxonomy" id="2954799"/>
    <lineage>
        <taxon>Bacteria</taxon>
        <taxon>Pseudomonadati</taxon>
        <taxon>Planctomycetota</taxon>
        <taxon>Planctomycetia</taxon>
        <taxon>Pirellulales</taxon>
        <taxon>Lacipirellulaceae</taxon>
        <taxon>Aeoliella</taxon>
    </lineage>
</organism>
<protein>
    <submittedName>
        <fullName evidence="2">HD domain-containing protein</fullName>
    </submittedName>
</protein>
<proteinExistence type="predicted"/>